<dbReference type="InterPro" id="IPR036390">
    <property type="entry name" value="WH_DNA-bd_sf"/>
</dbReference>
<dbReference type="Pfam" id="PF01638">
    <property type="entry name" value="HxlR"/>
    <property type="match status" value="1"/>
</dbReference>
<dbReference type="Proteomes" id="UP001596523">
    <property type="component" value="Unassembled WGS sequence"/>
</dbReference>
<organism evidence="6 7">
    <name type="scientific">Streptomyces monticola</name>
    <dbReference type="NCBI Taxonomy" id="2666263"/>
    <lineage>
        <taxon>Bacteria</taxon>
        <taxon>Bacillati</taxon>
        <taxon>Actinomycetota</taxon>
        <taxon>Actinomycetes</taxon>
        <taxon>Kitasatosporales</taxon>
        <taxon>Streptomycetaceae</taxon>
        <taxon>Streptomyces</taxon>
    </lineage>
</organism>
<keyword evidence="3" id="KW-0804">Transcription</keyword>
<evidence type="ECO:0000256" key="1">
    <source>
        <dbReference type="ARBA" id="ARBA00023015"/>
    </source>
</evidence>
<dbReference type="InterPro" id="IPR036388">
    <property type="entry name" value="WH-like_DNA-bd_sf"/>
</dbReference>
<evidence type="ECO:0000256" key="4">
    <source>
        <dbReference type="SAM" id="MobiDB-lite"/>
    </source>
</evidence>
<keyword evidence="7" id="KW-1185">Reference proteome</keyword>
<dbReference type="InterPro" id="IPR002577">
    <property type="entry name" value="HTH_HxlR"/>
</dbReference>
<dbReference type="RefSeq" id="WP_381836271.1">
    <property type="nucleotide sequence ID" value="NZ_JBHTCF010000015.1"/>
</dbReference>
<dbReference type="Gene3D" id="1.10.10.10">
    <property type="entry name" value="Winged helix-like DNA-binding domain superfamily/Winged helix DNA-binding domain"/>
    <property type="match status" value="1"/>
</dbReference>
<evidence type="ECO:0000313" key="7">
    <source>
        <dbReference type="Proteomes" id="UP001596523"/>
    </source>
</evidence>
<protein>
    <submittedName>
        <fullName evidence="6">Winged helix-turn-helix transcriptional regulator</fullName>
    </submittedName>
</protein>
<name>A0ABW2JS01_9ACTN</name>
<feature type="region of interest" description="Disordered" evidence="4">
    <location>
        <begin position="150"/>
        <end position="169"/>
    </location>
</feature>
<dbReference type="PANTHER" id="PTHR33204:SF39">
    <property type="entry name" value="TRANSCRIPTIONAL REGULATORY PROTEIN"/>
    <property type="match status" value="1"/>
</dbReference>
<keyword evidence="1" id="KW-0805">Transcription regulation</keyword>
<dbReference type="EMBL" id="JBHTCF010000015">
    <property type="protein sequence ID" value="MFC7308360.1"/>
    <property type="molecule type" value="Genomic_DNA"/>
</dbReference>
<feature type="region of interest" description="Disordered" evidence="4">
    <location>
        <begin position="1"/>
        <end position="30"/>
    </location>
</feature>
<keyword evidence="2" id="KW-0238">DNA-binding</keyword>
<sequence length="169" mass="18186">MSAGHTEVTTPGPSGPSGPSGPPGPVPGRIAEPVISCETPQDECGVRDVLDRLGDKWSVYVLVELAAGVLRFKELQRRIPGPVSQRMLTLTVRRLERDGLLTRTVYPTVPPQVEYELTAMGHSMTHLLKALSDWSIAHRPAIAEARAAYDTRKAADGTRTPADEAQAAP</sequence>
<dbReference type="SUPFAM" id="SSF46785">
    <property type="entry name" value="Winged helix' DNA-binding domain"/>
    <property type="match status" value="1"/>
</dbReference>
<gene>
    <name evidence="6" type="ORF">ACFQVC_29570</name>
</gene>
<feature type="compositionally biased region" description="Pro residues" evidence="4">
    <location>
        <begin position="13"/>
        <end position="26"/>
    </location>
</feature>
<accession>A0ABW2JS01</accession>
<evidence type="ECO:0000256" key="2">
    <source>
        <dbReference type="ARBA" id="ARBA00023125"/>
    </source>
</evidence>
<proteinExistence type="predicted"/>
<feature type="domain" description="HTH hxlR-type" evidence="5">
    <location>
        <begin position="44"/>
        <end position="143"/>
    </location>
</feature>
<evidence type="ECO:0000259" key="5">
    <source>
        <dbReference type="PROSITE" id="PS51118"/>
    </source>
</evidence>
<dbReference type="PANTHER" id="PTHR33204">
    <property type="entry name" value="TRANSCRIPTIONAL REGULATOR, MARR FAMILY"/>
    <property type="match status" value="1"/>
</dbReference>
<dbReference type="PROSITE" id="PS51118">
    <property type="entry name" value="HTH_HXLR"/>
    <property type="match status" value="1"/>
</dbReference>
<evidence type="ECO:0000256" key="3">
    <source>
        <dbReference type="ARBA" id="ARBA00023163"/>
    </source>
</evidence>
<reference evidence="7" key="1">
    <citation type="journal article" date="2019" name="Int. J. Syst. Evol. Microbiol.">
        <title>The Global Catalogue of Microorganisms (GCM) 10K type strain sequencing project: providing services to taxonomists for standard genome sequencing and annotation.</title>
        <authorList>
            <consortium name="The Broad Institute Genomics Platform"/>
            <consortium name="The Broad Institute Genome Sequencing Center for Infectious Disease"/>
            <person name="Wu L."/>
            <person name="Ma J."/>
        </authorList>
    </citation>
    <scope>NUCLEOTIDE SEQUENCE [LARGE SCALE GENOMIC DNA]</scope>
    <source>
        <strain evidence="7">SYNS20</strain>
    </source>
</reference>
<comment type="caution">
    <text evidence="6">The sequence shown here is derived from an EMBL/GenBank/DDBJ whole genome shotgun (WGS) entry which is preliminary data.</text>
</comment>
<evidence type="ECO:0000313" key="6">
    <source>
        <dbReference type="EMBL" id="MFC7308360.1"/>
    </source>
</evidence>